<evidence type="ECO:0000313" key="2">
    <source>
        <dbReference type="Proteomes" id="UP000011835"/>
    </source>
</evidence>
<dbReference type="Proteomes" id="UP000011835">
    <property type="component" value="Chromosome"/>
</dbReference>
<name>M4RE98_9BIFI</name>
<keyword evidence="2" id="KW-1185">Reference proteome</keyword>
<gene>
    <name evidence="1" type="ORF">D805_0621</name>
</gene>
<dbReference type="HOGENOM" id="CLU_091364_0_0_11"/>
<reference evidence="1 2" key="1">
    <citation type="journal article" date="2013" name="Genome Announc.">
        <title>Complete Genome Sequence of the Probiotic Bifidobacterium thermophilum Strain RBL67.</title>
        <authorList>
            <person name="Jans C."/>
            <person name="Lacroix C."/>
            <person name="Follador R."/>
            <person name="Stevens M.J."/>
        </authorList>
    </citation>
    <scope>NUCLEOTIDE SEQUENCE [LARGE SCALE GENOMIC DNA]</scope>
    <source>
        <strain evidence="1 2">RBL67</strain>
    </source>
</reference>
<evidence type="ECO:0000313" key="1">
    <source>
        <dbReference type="EMBL" id="AGH40888.1"/>
    </source>
</evidence>
<proteinExistence type="predicted"/>
<sequence length="241" mass="27708">MNNNGDYIVFVDESGDQSLTSIDPQYPVFVLSFCIFNKHHYADYVVPEMVKLKFDFFGTDIPVMHEMEMRKRKGDFGFLNDKTTADTFYSRLNTLMSTSEYIIQSVLIDKRKFLSNYPDTKQTPYDVAARFGIERVFYEVQAHGQKGRKTPVIFECRGKKEDKNLEYTINGLLTENRINGLNDTVQPLWAPKSMNLAGLQFADLTARPIGIHYLHPQQPNRAWGPIGTKRGVYDAGQAKWL</sequence>
<dbReference type="RefSeq" id="WP_015450148.1">
    <property type="nucleotide sequence ID" value="NC_020546.1"/>
</dbReference>
<organism evidence="1 2">
    <name type="scientific">Bifidobacterium thermophilum RBL67</name>
    <dbReference type="NCBI Taxonomy" id="1254439"/>
    <lineage>
        <taxon>Bacteria</taxon>
        <taxon>Bacillati</taxon>
        <taxon>Actinomycetota</taxon>
        <taxon>Actinomycetes</taxon>
        <taxon>Bifidobacteriales</taxon>
        <taxon>Bifidobacteriaceae</taxon>
        <taxon>Bifidobacterium</taxon>
    </lineage>
</organism>
<evidence type="ECO:0008006" key="3">
    <source>
        <dbReference type="Google" id="ProtNLM"/>
    </source>
</evidence>
<accession>M4RE98</accession>
<dbReference type="PATRIC" id="fig|1254439.12.peg.625"/>
<dbReference type="InterPro" id="IPR024524">
    <property type="entry name" value="DUF3800"/>
</dbReference>
<dbReference type="AlphaFoldDB" id="M4RE98"/>
<dbReference type="EMBL" id="CP004346">
    <property type="protein sequence ID" value="AGH40888.1"/>
    <property type="molecule type" value="Genomic_DNA"/>
</dbReference>
<dbReference type="KEGG" id="btp:D805_0621"/>
<protein>
    <recommendedName>
        <fullName evidence="3">3-deoxy-D-manno-octulosonic-acid transferase</fullName>
    </recommendedName>
</protein>
<dbReference type="Pfam" id="PF12686">
    <property type="entry name" value="DUF3800"/>
    <property type="match status" value="1"/>
</dbReference>